<reference evidence="3" key="1">
    <citation type="journal article" date="2014" name="Nat. Genet.">
        <title>A reference genome for common bean and genome-wide analysis of dual domestications.</title>
        <authorList>
            <person name="Schmutz J."/>
            <person name="McClean P.E."/>
            <person name="Mamidi S."/>
            <person name="Wu G.A."/>
            <person name="Cannon S.B."/>
            <person name="Grimwood J."/>
            <person name="Jenkins J."/>
            <person name="Shu S."/>
            <person name="Song Q."/>
            <person name="Chavarro C."/>
            <person name="Torres-Torres M."/>
            <person name="Geffroy V."/>
            <person name="Moghaddam S.M."/>
            <person name="Gao D."/>
            <person name="Abernathy B."/>
            <person name="Barry K."/>
            <person name="Blair M."/>
            <person name="Brick M.A."/>
            <person name="Chovatia M."/>
            <person name="Gepts P."/>
            <person name="Goodstein D.M."/>
            <person name="Gonzales M."/>
            <person name="Hellsten U."/>
            <person name="Hyten D.L."/>
            <person name="Jia G."/>
            <person name="Kelly J.D."/>
            <person name="Kudrna D."/>
            <person name="Lee R."/>
            <person name="Richard M.M."/>
            <person name="Miklas P.N."/>
            <person name="Osorno J.M."/>
            <person name="Rodrigues J."/>
            <person name="Thareau V."/>
            <person name="Urrea C.A."/>
            <person name="Wang M."/>
            <person name="Yu Y."/>
            <person name="Zhang M."/>
            <person name="Wing R.A."/>
            <person name="Cregan P.B."/>
            <person name="Rokhsar D.S."/>
            <person name="Jackson S.A."/>
        </authorList>
    </citation>
    <scope>NUCLEOTIDE SEQUENCE [LARGE SCALE GENOMIC DNA]</scope>
    <source>
        <strain evidence="3">cv. G19833</strain>
    </source>
</reference>
<dbReference type="eggNOG" id="KOG2891">
    <property type="taxonomic scope" value="Eukaryota"/>
</dbReference>
<evidence type="ECO:0000313" key="3">
    <source>
        <dbReference type="Proteomes" id="UP000000226"/>
    </source>
</evidence>
<feature type="compositionally biased region" description="Basic and acidic residues" evidence="1">
    <location>
        <begin position="305"/>
        <end position="315"/>
    </location>
</feature>
<accession>V7CVG8</accession>
<dbReference type="PANTHER" id="PTHR12484">
    <property type="entry name" value="B-LYMPHOCYTE ANTIGEN-RELATED"/>
    <property type="match status" value="1"/>
</dbReference>
<evidence type="ECO:0000313" key="2">
    <source>
        <dbReference type="EMBL" id="ESW32911.1"/>
    </source>
</evidence>
<dbReference type="EMBL" id="CM002288">
    <property type="protein sequence ID" value="ESW32911.1"/>
    <property type="molecule type" value="Genomic_DNA"/>
</dbReference>
<dbReference type="Proteomes" id="UP000000226">
    <property type="component" value="Chromosome 1"/>
</dbReference>
<evidence type="ECO:0000256" key="1">
    <source>
        <dbReference type="SAM" id="MobiDB-lite"/>
    </source>
</evidence>
<feature type="region of interest" description="Disordered" evidence="1">
    <location>
        <begin position="305"/>
        <end position="346"/>
    </location>
</feature>
<organism evidence="2 3">
    <name type="scientific">Phaseolus vulgaris</name>
    <name type="common">Kidney bean</name>
    <name type="synonym">French bean</name>
    <dbReference type="NCBI Taxonomy" id="3885"/>
    <lineage>
        <taxon>Eukaryota</taxon>
        <taxon>Viridiplantae</taxon>
        <taxon>Streptophyta</taxon>
        <taxon>Embryophyta</taxon>
        <taxon>Tracheophyta</taxon>
        <taxon>Spermatophyta</taxon>
        <taxon>Magnoliopsida</taxon>
        <taxon>eudicotyledons</taxon>
        <taxon>Gunneridae</taxon>
        <taxon>Pentapetalae</taxon>
        <taxon>rosids</taxon>
        <taxon>fabids</taxon>
        <taxon>Fabales</taxon>
        <taxon>Fabaceae</taxon>
        <taxon>Papilionoideae</taxon>
        <taxon>50 kb inversion clade</taxon>
        <taxon>NPAAA clade</taxon>
        <taxon>indigoferoid/millettioid clade</taxon>
        <taxon>Phaseoleae</taxon>
        <taxon>Phaseolus</taxon>
    </lineage>
</organism>
<dbReference type="OMA" id="NAQYEPV"/>
<sequence length="346" mass="40089">MFVSKFLCKNDQNSILYKKKRLRFSAKSEGRKMSEEKKEEEEEALKTLEIENGLRLVPRVKLNLVIYPSTPLTLSHPIDEWKTKRALIDFLHTSLSLTLPEEDLHLTRHKNLKKRKRDDPVAAGTLRVWDLSFLPTTNRYLEWRNRLAENLNGIELNLEGVKFKLAVTVPASDDFNSMKKEWEEHSAFRSVGEPDTVVLRGMPSRWFAEPRVSSKPSMLVTHTILSTFGKIRNLNVGEDNEYGKDESENSGDLVSGLYCKIVVQFDKYKDCHDAIRVLCGRSMQKQGSRLKADYEVSWDKDRFFRNSRNQSEDKNSMASSSAADNYRSEASRRHGPENVRPRRFKE</sequence>
<gene>
    <name evidence="2" type="ORF">PHAVU_001G028000g</name>
</gene>
<protein>
    <submittedName>
        <fullName evidence="2">Uncharacterized protein</fullName>
    </submittedName>
</protein>
<dbReference type="STRING" id="3885.V7CVG8"/>
<feature type="compositionally biased region" description="Basic and acidic residues" evidence="1">
    <location>
        <begin position="326"/>
        <end position="346"/>
    </location>
</feature>
<keyword evidence="3" id="KW-1185">Reference proteome</keyword>
<proteinExistence type="predicted"/>
<dbReference type="InterPro" id="IPR056852">
    <property type="entry name" value="AK17A/B"/>
</dbReference>
<dbReference type="AlphaFoldDB" id="V7CVG8"/>
<dbReference type="PANTHER" id="PTHR12484:SF4">
    <property type="entry name" value="A-KINASE ANCHOR PROTEIN 17A"/>
    <property type="match status" value="1"/>
</dbReference>
<name>V7CVG8_PHAVU</name>
<dbReference type="Pfam" id="PF25015">
    <property type="entry name" value="RBD_AKAP-17A"/>
    <property type="match status" value="1"/>
</dbReference>
<dbReference type="Gramene" id="ESW32911">
    <property type="protein sequence ID" value="ESW32911"/>
    <property type="gene ID" value="PHAVU_001G028000g"/>
</dbReference>
<dbReference type="OrthoDB" id="1918237at2759"/>